<sequence length="297" mass="33310">MQYYGLNAPVHFSVQLKPYPSPAYPPSAPSSPVPIPISFEKAQRIHMWRVDVERCRPSSSNPFPMEPLMDPYTPDTLSGFYPFQSEFGFAGTPNGLPLELYYWPQEEPDMDRCTVLNDGDQRLAALPHPGANPLMTADACLLEAEYVRVLKEWNSFEAEKCRAEKMLRGAATPDNVERVFLADHAVESAASAARYVETHARTYGVHANFEALFFNFYQPPEFLLPQDNNGWLDVPQYSPTSLSSLSSPSPFGMVAPPPPPFSELAYLQPSPFNFTHCVPQQPWNTYNPPFASRTIAV</sequence>
<evidence type="ECO:0000313" key="1">
    <source>
        <dbReference type="EMBL" id="TEB34236.1"/>
    </source>
</evidence>
<keyword evidence="2" id="KW-1185">Reference proteome</keyword>
<dbReference type="STRING" id="71717.A0A4Y7TJ89"/>
<gene>
    <name evidence="1" type="ORF">FA13DRAFT_74780</name>
</gene>
<reference evidence="1 2" key="1">
    <citation type="journal article" date="2019" name="Nat. Ecol. Evol.">
        <title>Megaphylogeny resolves global patterns of mushroom evolution.</title>
        <authorList>
            <person name="Varga T."/>
            <person name="Krizsan K."/>
            <person name="Foldi C."/>
            <person name="Dima B."/>
            <person name="Sanchez-Garcia M."/>
            <person name="Sanchez-Ramirez S."/>
            <person name="Szollosi G.J."/>
            <person name="Szarkandi J.G."/>
            <person name="Papp V."/>
            <person name="Albert L."/>
            <person name="Andreopoulos W."/>
            <person name="Angelini C."/>
            <person name="Antonin V."/>
            <person name="Barry K.W."/>
            <person name="Bougher N.L."/>
            <person name="Buchanan P."/>
            <person name="Buyck B."/>
            <person name="Bense V."/>
            <person name="Catcheside P."/>
            <person name="Chovatia M."/>
            <person name="Cooper J."/>
            <person name="Damon W."/>
            <person name="Desjardin D."/>
            <person name="Finy P."/>
            <person name="Geml J."/>
            <person name="Haridas S."/>
            <person name="Hughes K."/>
            <person name="Justo A."/>
            <person name="Karasinski D."/>
            <person name="Kautmanova I."/>
            <person name="Kiss B."/>
            <person name="Kocsube S."/>
            <person name="Kotiranta H."/>
            <person name="LaButti K.M."/>
            <person name="Lechner B.E."/>
            <person name="Liimatainen K."/>
            <person name="Lipzen A."/>
            <person name="Lukacs Z."/>
            <person name="Mihaltcheva S."/>
            <person name="Morgado L.N."/>
            <person name="Niskanen T."/>
            <person name="Noordeloos M.E."/>
            <person name="Ohm R.A."/>
            <person name="Ortiz-Santana B."/>
            <person name="Ovrebo C."/>
            <person name="Racz N."/>
            <person name="Riley R."/>
            <person name="Savchenko A."/>
            <person name="Shiryaev A."/>
            <person name="Soop K."/>
            <person name="Spirin V."/>
            <person name="Szebenyi C."/>
            <person name="Tomsovsky M."/>
            <person name="Tulloss R.E."/>
            <person name="Uehling J."/>
            <person name="Grigoriev I.V."/>
            <person name="Vagvolgyi C."/>
            <person name="Papp T."/>
            <person name="Martin F.M."/>
            <person name="Miettinen O."/>
            <person name="Hibbett D.S."/>
            <person name="Nagy L.G."/>
        </authorList>
    </citation>
    <scope>NUCLEOTIDE SEQUENCE [LARGE SCALE GENOMIC DNA]</scope>
    <source>
        <strain evidence="1 2">FP101781</strain>
    </source>
</reference>
<organism evidence="1 2">
    <name type="scientific">Coprinellus micaceus</name>
    <name type="common">Glistening ink-cap mushroom</name>
    <name type="synonym">Coprinus micaceus</name>
    <dbReference type="NCBI Taxonomy" id="71717"/>
    <lineage>
        <taxon>Eukaryota</taxon>
        <taxon>Fungi</taxon>
        <taxon>Dikarya</taxon>
        <taxon>Basidiomycota</taxon>
        <taxon>Agaricomycotina</taxon>
        <taxon>Agaricomycetes</taxon>
        <taxon>Agaricomycetidae</taxon>
        <taxon>Agaricales</taxon>
        <taxon>Agaricineae</taxon>
        <taxon>Psathyrellaceae</taxon>
        <taxon>Coprinellus</taxon>
    </lineage>
</organism>
<protein>
    <submittedName>
        <fullName evidence="1">Uncharacterized protein</fullName>
    </submittedName>
</protein>
<dbReference type="AlphaFoldDB" id="A0A4Y7TJ89"/>
<dbReference type="Proteomes" id="UP000298030">
    <property type="component" value="Unassembled WGS sequence"/>
</dbReference>
<accession>A0A4Y7TJ89</accession>
<evidence type="ECO:0000313" key="2">
    <source>
        <dbReference type="Proteomes" id="UP000298030"/>
    </source>
</evidence>
<name>A0A4Y7TJ89_COPMI</name>
<comment type="caution">
    <text evidence="1">The sequence shown here is derived from an EMBL/GenBank/DDBJ whole genome shotgun (WGS) entry which is preliminary data.</text>
</comment>
<dbReference type="EMBL" id="QPFP01000010">
    <property type="protein sequence ID" value="TEB34236.1"/>
    <property type="molecule type" value="Genomic_DNA"/>
</dbReference>
<proteinExistence type="predicted"/>
<dbReference type="OrthoDB" id="10373924at2759"/>